<sequence length="213" mass="21706">MHRLSYPVVTALLAAIGLAPFTVAGPVGARPPTARAEAVVAADVPAGRPGPSPARAAVHPVAEGRDQVRVISVRGAGPFRIGASLARLSAAGLVDWTAPGCGGVVLAGAAGAWAGVVLLTFRDGRLVEVGTATAPPYTPAGAGVSMSFAELEEIYGRRGALIRNDAGDASAYLVRFGSRVELFTGHPIRPGVGYLQVGPASFVERAFREGRSC</sequence>
<dbReference type="Proteomes" id="UP000199001">
    <property type="component" value="Unassembled WGS sequence"/>
</dbReference>
<evidence type="ECO:0000256" key="1">
    <source>
        <dbReference type="SAM" id="SignalP"/>
    </source>
</evidence>
<dbReference type="EMBL" id="FMHZ01000002">
    <property type="protein sequence ID" value="SCL47413.1"/>
    <property type="molecule type" value="Genomic_DNA"/>
</dbReference>
<name>A0A1C6U0I0_9ACTN</name>
<dbReference type="OrthoDB" id="3403922at2"/>
<dbReference type="STRING" id="47855.GA0070606_1146"/>
<keyword evidence="3" id="KW-1185">Reference proteome</keyword>
<reference evidence="3" key="1">
    <citation type="submission" date="2016-06" db="EMBL/GenBank/DDBJ databases">
        <authorList>
            <person name="Varghese N."/>
            <person name="Submissions Spin"/>
        </authorList>
    </citation>
    <scope>NUCLEOTIDE SEQUENCE [LARGE SCALE GENOMIC DNA]</scope>
    <source>
        <strain evidence="3">DSM 43903</strain>
    </source>
</reference>
<gene>
    <name evidence="2" type="ORF">GA0070606_1146</name>
</gene>
<evidence type="ECO:0000313" key="2">
    <source>
        <dbReference type="EMBL" id="SCL47413.1"/>
    </source>
</evidence>
<dbReference type="AlphaFoldDB" id="A0A1C6U0I0"/>
<keyword evidence="1" id="KW-0732">Signal</keyword>
<feature type="signal peptide" evidence="1">
    <location>
        <begin position="1"/>
        <end position="24"/>
    </location>
</feature>
<evidence type="ECO:0000313" key="3">
    <source>
        <dbReference type="Proteomes" id="UP000199001"/>
    </source>
</evidence>
<organism evidence="2 3">
    <name type="scientific">Micromonospora citrea</name>
    <dbReference type="NCBI Taxonomy" id="47855"/>
    <lineage>
        <taxon>Bacteria</taxon>
        <taxon>Bacillati</taxon>
        <taxon>Actinomycetota</taxon>
        <taxon>Actinomycetes</taxon>
        <taxon>Micromonosporales</taxon>
        <taxon>Micromonosporaceae</taxon>
        <taxon>Micromonospora</taxon>
    </lineage>
</organism>
<accession>A0A1C6U0I0</accession>
<proteinExistence type="predicted"/>
<feature type="chain" id="PRO_5039441989" evidence="1">
    <location>
        <begin position="25"/>
        <end position="213"/>
    </location>
</feature>
<dbReference type="RefSeq" id="WP_091095699.1">
    <property type="nucleotide sequence ID" value="NZ_FMHZ01000002.1"/>
</dbReference>
<protein>
    <submittedName>
        <fullName evidence="2">Uncharacterized protein</fullName>
    </submittedName>
</protein>